<protein>
    <recommendedName>
        <fullName evidence="1">DUF4470 domain-containing protein</fullName>
    </recommendedName>
</protein>
<evidence type="ECO:0000313" key="3">
    <source>
        <dbReference type="Proteomes" id="UP000298030"/>
    </source>
</evidence>
<accession>A0A4Y7SKP2</accession>
<dbReference type="Proteomes" id="UP000298030">
    <property type="component" value="Unassembled WGS sequence"/>
</dbReference>
<reference evidence="2 3" key="1">
    <citation type="journal article" date="2019" name="Nat. Ecol. Evol.">
        <title>Megaphylogeny resolves global patterns of mushroom evolution.</title>
        <authorList>
            <person name="Varga T."/>
            <person name="Krizsan K."/>
            <person name="Foldi C."/>
            <person name="Dima B."/>
            <person name="Sanchez-Garcia M."/>
            <person name="Sanchez-Ramirez S."/>
            <person name="Szollosi G.J."/>
            <person name="Szarkandi J.G."/>
            <person name="Papp V."/>
            <person name="Albert L."/>
            <person name="Andreopoulos W."/>
            <person name="Angelini C."/>
            <person name="Antonin V."/>
            <person name="Barry K.W."/>
            <person name="Bougher N.L."/>
            <person name="Buchanan P."/>
            <person name="Buyck B."/>
            <person name="Bense V."/>
            <person name="Catcheside P."/>
            <person name="Chovatia M."/>
            <person name="Cooper J."/>
            <person name="Damon W."/>
            <person name="Desjardin D."/>
            <person name="Finy P."/>
            <person name="Geml J."/>
            <person name="Haridas S."/>
            <person name="Hughes K."/>
            <person name="Justo A."/>
            <person name="Karasinski D."/>
            <person name="Kautmanova I."/>
            <person name="Kiss B."/>
            <person name="Kocsube S."/>
            <person name="Kotiranta H."/>
            <person name="LaButti K.M."/>
            <person name="Lechner B.E."/>
            <person name="Liimatainen K."/>
            <person name="Lipzen A."/>
            <person name="Lukacs Z."/>
            <person name="Mihaltcheva S."/>
            <person name="Morgado L.N."/>
            <person name="Niskanen T."/>
            <person name="Noordeloos M.E."/>
            <person name="Ohm R.A."/>
            <person name="Ortiz-Santana B."/>
            <person name="Ovrebo C."/>
            <person name="Racz N."/>
            <person name="Riley R."/>
            <person name="Savchenko A."/>
            <person name="Shiryaev A."/>
            <person name="Soop K."/>
            <person name="Spirin V."/>
            <person name="Szebenyi C."/>
            <person name="Tomsovsky M."/>
            <person name="Tulloss R.E."/>
            <person name="Uehling J."/>
            <person name="Grigoriev I.V."/>
            <person name="Vagvolgyi C."/>
            <person name="Papp T."/>
            <person name="Martin F.M."/>
            <person name="Miettinen O."/>
            <person name="Hibbett D.S."/>
            <person name="Nagy L.G."/>
        </authorList>
    </citation>
    <scope>NUCLEOTIDE SEQUENCE [LARGE SCALE GENOMIC DNA]</scope>
    <source>
        <strain evidence="2 3">FP101781</strain>
    </source>
</reference>
<feature type="domain" description="DUF4470" evidence="1">
    <location>
        <begin position="1"/>
        <end position="91"/>
    </location>
</feature>
<evidence type="ECO:0000313" key="2">
    <source>
        <dbReference type="EMBL" id="TEB22395.1"/>
    </source>
</evidence>
<dbReference type="Pfam" id="PF14737">
    <property type="entry name" value="DUF4470"/>
    <property type="match status" value="1"/>
</dbReference>
<keyword evidence="3" id="KW-1185">Reference proteome</keyword>
<dbReference type="InterPro" id="IPR027974">
    <property type="entry name" value="DUF4470"/>
</dbReference>
<organism evidence="2 3">
    <name type="scientific">Coprinellus micaceus</name>
    <name type="common">Glistening ink-cap mushroom</name>
    <name type="synonym">Coprinus micaceus</name>
    <dbReference type="NCBI Taxonomy" id="71717"/>
    <lineage>
        <taxon>Eukaryota</taxon>
        <taxon>Fungi</taxon>
        <taxon>Dikarya</taxon>
        <taxon>Basidiomycota</taxon>
        <taxon>Agaricomycotina</taxon>
        <taxon>Agaricomycetes</taxon>
        <taxon>Agaricomycetidae</taxon>
        <taxon>Agaricales</taxon>
        <taxon>Agaricineae</taxon>
        <taxon>Psathyrellaceae</taxon>
        <taxon>Coprinellus</taxon>
    </lineage>
</organism>
<dbReference type="EMBL" id="QPFP01000092">
    <property type="protein sequence ID" value="TEB22395.1"/>
    <property type="molecule type" value="Genomic_DNA"/>
</dbReference>
<name>A0A4Y7SKP2_COPMI</name>
<evidence type="ECO:0000259" key="1">
    <source>
        <dbReference type="Pfam" id="PF14737"/>
    </source>
</evidence>
<sequence length="937" mass="106155">MPATDLVNLSANENNLNKDLSLAFVASGDLRNVMKTINSLPEQYSGHLDVLINDLNPYVTGRNVVLLLILGTLADEDMAVDVALHFWYSTFFPAEYNIKISSSIIPVLHHSGQRQANGSGLSSPYPLGPKSALFTAVTGELKLCFEHYISSDSISVRAAQAEYNRVRQAPWRRDHRDRMYCQLRPSHRVAFHRFRHHGIVLPFGAPNAHFNAPNPSLFTFDGKWLQTDFADPLEGWNLDETSYAYSLGAFVNFPVSFRVFSLDARELSEMIQDGQLSAMGLNQRSRFDRIDVSNILDPNYVGLKATLADWAPILSRQKHAALVGYFMNWFLVQKDGRVTGAGMQTMSTVMKKIAERLKGTLGTGVTLGTAETGIFGAMEDADAAYDNSKPFSLFLRKRGLNDVLRATKLILREAHRIVPHRLMVPLSAPSSAVPEFLDDDSWYNNTKLTHFTWVERYPPIQTKEQHALEHLMEYIRVSTEGPSGMSREEAMLKYVRDAMPLPTPPPKVLPVQASIDCQRAHWRKHKIEDEESAVDVALHFWYSAFWPMDYRFKLMSICAEYTEHFDQGKLSYPIGESSSVEAGYHNQEMFGELLSYYMSPEALSNEDAQAEYDRVHSAPSRQDYVHRIFACLKPSHRVAVQEYRRFGIILPFGAANSHFNCPNASLFSLDGRWLQTDFSNPLEGWNMDEVVSRGKAHGAHPEDIYGCLYFFLSEELQNFHQRIRKLPISFKMFDVEATTLAGLIQDGSLSKFGLPQSTRFDRIEVSNILDFNYIGLEKTVTRLAPLLAETDYAAIVGYFMNWHIQQQDGRVSGAGKVAMREATKRIMSRMKAVFDATVAAYGSMEAGMLSLLQGVDIAYDNSKPFSTFLRKQGLVSILRRTSLNLREAHRVVPHRLMVPINAPASKLPDFPDEESWYYHTKLTSMSWAERYVEFGRK</sequence>
<proteinExistence type="predicted"/>
<gene>
    <name evidence="2" type="ORF">FA13DRAFT_1798945</name>
</gene>
<dbReference type="OrthoDB" id="5282002at2759"/>
<dbReference type="AlphaFoldDB" id="A0A4Y7SKP2"/>
<comment type="caution">
    <text evidence="2">The sequence shown here is derived from an EMBL/GenBank/DDBJ whole genome shotgun (WGS) entry which is preliminary data.</text>
</comment>